<dbReference type="SUPFAM" id="SSF53850">
    <property type="entry name" value="Periplasmic binding protein-like II"/>
    <property type="match status" value="1"/>
</dbReference>
<feature type="region of interest" description="Disordered" evidence="2">
    <location>
        <begin position="21"/>
        <end position="77"/>
    </location>
</feature>
<protein>
    <recommendedName>
        <fullName evidence="5">Extracellular solute-binding protein</fullName>
    </recommendedName>
</protein>
<evidence type="ECO:0000256" key="2">
    <source>
        <dbReference type="SAM" id="MobiDB-lite"/>
    </source>
</evidence>
<proteinExistence type="predicted"/>
<dbReference type="OrthoDB" id="346175at2157"/>
<evidence type="ECO:0008006" key="5">
    <source>
        <dbReference type="Google" id="ProtNLM"/>
    </source>
</evidence>
<evidence type="ECO:0000313" key="4">
    <source>
        <dbReference type="Proteomes" id="UP000653099"/>
    </source>
</evidence>
<dbReference type="PANTHER" id="PTHR30006:SF2">
    <property type="entry name" value="ABC TRANSPORTER SUBSTRATE-BINDING PROTEIN"/>
    <property type="match status" value="1"/>
</dbReference>
<dbReference type="RefSeq" id="WP_188785967.1">
    <property type="nucleotide sequence ID" value="NZ_BMOC01000002.1"/>
</dbReference>
<dbReference type="GO" id="GO:0015888">
    <property type="term" value="P:thiamine transport"/>
    <property type="evidence" value="ECO:0007669"/>
    <property type="project" value="TreeGrafter"/>
</dbReference>
<dbReference type="AlphaFoldDB" id="A0A830E8F5"/>
<evidence type="ECO:0000313" key="3">
    <source>
        <dbReference type="EMBL" id="GGI99509.1"/>
    </source>
</evidence>
<dbReference type="PANTHER" id="PTHR30006">
    <property type="entry name" value="THIAMINE-BINDING PERIPLASMIC PROTEIN-RELATED"/>
    <property type="match status" value="1"/>
</dbReference>
<dbReference type="InterPro" id="IPR006059">
    <property type="entry name" value="SBP"/>
</dbReference>
<keyword evidence="4" id="KW-1185">Reference proteome</keyword>
<sequence>MAPTNDPTTRRKVLASSGLILGGSLAGCTGGSGGDGSDGTDSGGDNTGSGGGDNTGSGGGDNTDTGGGTESCSGESYEVGYGESQTTVCSDNFPTDEKLYVYAVQSGWMNWPSVMEAFNDQYGVQLNDDDRSSGEALQDARTNAQSPTHSAFNGGYTFAVQAMRDGLTQAYKPANWDKVPDNAKTDNGHCIGTRKVTTALTYRKDLFEERGLDEPETWEDLKHPDIMKDLALQTPQAAVGLAAALSINNAYGGGLDNIQPVIDYYNSIQEGGAEFTDNFLAQFTSGEYGSFIRYDYSGLDLKYNSDDLGEDQVGVALLEGPNGEAGAFNALYGYAMLANAPNPEAVKLFMDYVLSLEGQQHFLDAYARPIRAPEMDMPDEFPPQSRYGETEFIVNQSDLIDNQENIIQEITRGAGL</sequence>
<keyword evidence="1" id="KW-0732">Signal</keyword>
<feature type="region of interest" description="Disordered" evidence="2">
    <location>
        <begin position="129"/>
        <end position="148"/>
    </location>
</feature>
<dbReference type="GO" id="GO:0030976">
    <property type="term" value="F:thiamine pyrophosphate binding"/>
    <property type="evidence" value="ECO:0007669"/>
    <property type="project" value="TreeGrafter"/>
</dbReference>
<reference evidence="3" key="2">
    <citation type="submission" date="2020-09" db="EMBL/GenBank/DDBJ databases">
        <authorList>
            <person name="Sun Q."/>
            <person name="Ohkuma M."/>
        </authorList>
    </citation>
    <scope>NUCLEOTIDE SEQUENCE</scope>
    <source>
        <strain evidence="3">JCM 14359</strain>
    </source>
</reference>
<dbReference type="GO" id="GO:0030975">
    <property type="term" value="F:thiamine binding"/>
    <property type="evidence" value="ECO:0007669"/>
    <property type="project" value="TreeGrafter"/>
</dbReference>
<feature type="compositionally biased region" description="Gly residues" evidence="2">
    <location>
        <begin position="21"/>
        <end position="69"/>
    </location>
</feature>
<dbReference type="Proteomes" id="UP000653099">
    <property type="component" value="Unassembled WGS sequence"/>
</dbReference>
<dbReference type="Gene3D" id="3.40.190.10">
    <property type="entry name" value="Periplasmic binding protein-like II"/>
    <property type="match status" value="2"/>
</dbReference>
<comment type="caution">
    <text evidence="3">The sequence shown here is derived from an EMBL/GenBank/DDBJ whole genome shotgun (WGS) entry which is preliminary data.</text>
</comment>
<name>A0A830E8F5_9EURY</name>
<reference evidence="3" key="1">
    <citation type="journal article" date="2014" name="Int. J. Syst. Evol. Microbiol.">
        <title>Complete genome sequence of Corynebacterium casei LMG S-19264T (=DSM 44701T), isolated from a smear-ripened cheese.</title>
        <authorList>
            <consortium name="US DOE Joint Genome Institute (JGI-PGF)"/>
            <person name="Walter F."/>
            <person name="Albersmeier A."/>
            <person name="Kalinowski J."/>
            <person name="Ruckert C."/>
        </authorList>
    </citation>
    <scope>NUCLEOTIDE SEQUENCE</scope>
    <source>
        <strain evidence="3">JCM 14359</strain>
    </source>
</reference>
<gene>
    <name evidence="3" type="ORF">GCM10008995_06700</name>
</gene>
<dbReference type="EMBL" id="BMOC01000002">
    <property type="protein sequence ID" value="GGI99509.1"/>
    <property type="molecule type" value="Genomic_DNA"/>
</dbReference>
<evidence type="ECO:0000256" key="1">
    <source>
        <dbReference type="ARBA" id="ARBA00022729"/>
    </source>
</evidence>
<organism evidence="3 4">
    <name type="scientific">Halobellus salinus</name>
    <dbReference type="NCBI Taxonomy" id="931585"/>
    <lineage>
        <taxon>Archaea</taxon>
        <taxon>Methanobacteriati</taxon>
        <taxon>Methanobacteriota</taxon>
        <taxon>Stenosarchaea group</taxon>
        <taxon>Halobacteria</taxon>
        <taxon>Halobacteriales</taxon>
        <taxon>Haloferacaceae</taxon>
        <taxon>Halobellus</taxon>
    </lineage>
</organism>
<dbReference type="Pfam" id="PF01547">
    <property type="entry name" value="SBP_bac_1"/>
    <property type="match status" value="1"/>
</dbReference>
<accession>A0A830E8F5</accession>